<dbReference type="InterPro" id="IPR003439">
    <property type="entry name" value="ABC_transporter-like_ATP-bd"/>
</dbReference>
<dbReference type="GO" id="GO:0005524">
    <property type="term" value="F:ATP binding"/>
    <property type="evidence" value="ECO:0007669"/>
    <property type="project" value="UniProtKB-KW"/>
</dbReference>
<organism evidence="3 4">
    <name type="scientific">Fluviicola chungangensis</name>
    <dbReference type="NCBI Taxonomy" id="2597671"/>
    <lineage>
        <taxon>Bacteria</taxon>
        <taxon>Pseudomonadati</taxon>
        <taxon>Bacteroidota</taxon>
        <taxon>Flavobacteriia</taxon>
        <taxon>Flavobacteriales</taxon>
        <taxon>Crocinitomicaceae</taxon>
        <taxon>Fluviicola</taxon>
    </lineage>
</organism>
<dbReference type="Gene3D" id="3.40.50.300">
    <property type="entry name" value="P-loop containing nucleotide triphosphate hydrolases"/>
    <property type="match status" value="1"/>
</dbReference>
<feature type="domain" description="ABC transporter" evidence="2">
    <location>
        <begin position="3"/>
        <end position="213"/>
    </location>
</feature>
<dbReference type="EMBL" id="VLPL01000001">
    <property type="protein sequence ID" value="TSJ47866.1"/>
    <property type="molecule type" value="Genomic_DNA"/>
</dbReference>
<dbReference type="PROSITE" id="PS50893">
    <property type="entry name" value="ABC_TRANSPORTER_2"/>
    <property type="match status" value="1"/>
</dbReference>
<protein>
    <submittedName>
        <fullName evidence="3">ATP-binding cassette domain-containing protein</fullName>
    </submittedName>
</protein>
<dbReference type="PANTHER" id="PTHR24220:SF689">
    <property type="entry name" value="LIPOPROTEIN-RELEASING SYSTEM ATP-BINDING PROTEIN LOLD"/>
    <property type="match status" value="1"/>
</dbReference>
<evidence type="ECO:0000259" key="2">
    <source>
        <dbReference type="PROSITE" id="PS50893"/>
    </source>
</evidence>
<comment type="caution">
    <text evidence="3">The sequence shown here is derived from an EMBL/GenBank/DDBJ whole genome shotgun (WGS) entry which is preliminary data.</text>
</comment>
<evidence type="ECO:0000313" key="3">
    <source>
        <dbReference type="EMBL" id="TSJ47866.1"/>
    </source>
</evidence>
<evidence type="ECO:0000313" key="4">
    <source>
        <dbReference type="Proteomes" id="UP000316008"/>
    </source>
</evidence>
<comment type="similarity">
    <text evidence="1">Belongs to the ABC transporter superfamily.</text>
</comment>
<name>A0A556N6Q5_9FLAO</name>
<keyword evidence="3" id="KW-0547">Nucleotide-binding</keyword>
<gene>
    <name evidence="3" type="ORF">FO442_01690</name>
</gene>
<sequence>MNIQFNQVMPFPLASISHGTESIWGNSAQLETGKKILLNASSGKGKSTFSLTIFGIRKDYDGNILYNGRDIKTFSVDEWVEIRQRKISTVFQDLQLFHKLTVAENLLLKNQLTGYKTESEIKTMLAELEIDHKWNDPCGLLSMGQQQRVAIVRSLCQPFNWLILDEPFSHLDERNSLRCLSMIDAECTRQKAGFVLTSLDDDNRFSYDYELKL</sequence>
<dbReference type="GO" id="GO:0016887">
    <property type="term" value="F:ATP hydrolysis activity"/>
    <property type="evidence" value="ECO:0007669"/>
    <property type="project" value="InterPro"/>
</dbReference>
<dbReference type="RefSeq" id="WP_144331401.1">
    <property type="nucleotide sequence ID" value="NZ_VLPL01000001.1"/>
</dbReference>
<dbReference type="SUPFAM" id="SSF52540">
    <property type="entry name" value="P-loop containing nucleoside triphosphate hydrolases"/>
    <property type="match status" value="1"/>
</dbReference>
<keyword evidence="3" id="KW-0067">ATP-binding</keyword>
<dbReference type="Pfam" id="PF00005">
    <property type="entry name" value="ABC_tran"/>
    <property type="match status" value="1"/>
</dbReference>
<proteinExistence type="inferred from homology"/>
<accession>A0A556N6Q5</accession>
<dbReference type="OrthoDB" id="1098100at2"/>
<dbReference type="InterPro" id="IPR015854">
    <property type="entry name" value="ABC_transpr_LolD-like"/>
</dbReference>
<keyword evidence="4" id="KW-1185">Reference proteome</keyword>
<dbReference type="AlphaFoldDB" id="A0A556N6Q5"/>
<dbReference type="PANTHER" id="PTHR24220">
    <property type="entry name" value="IMPORT ATP-BINDING PROTEIN"/>
    <property type="match status" value="1"/>
</dbReference>
<evidence type="ECO:0000256" key="1">
    <source>
        <dbReference type="ARBA" id="ARBA00005417"/>
    </source>
</evidence>
<dbReference type="InterPro" id="IPR027417">
    <property type="entry name" value="P-loop_NTPase"/>
</dbReference>
<dbReference type="GO" id="GO:0022857">
    <property type="term" value="F:transmembrane transporter activity"/>
    <property type="evidence" value="ECO:0007669"/>
    <property type="project" value="TreeGrafter"/>
</dbReference>
<dbReference type="Proteomes" id="UP000316008">
    <property type="component" value="Unassembled WGS sequence"/>
</dbReference>
<dbReference type="GO" id="GO:0005886">
    <property type="term" value="C:plasma membrane"/>
    <property type="evidence" value="ECO:0007669"/>
    <property type="project" value="TreeGrafter"/>
</dbReference>
<reference evidence="3 4" key="1">
    <citation type="submission" date="2019-07" db="EMBL/GenBank/DDBJ databases">
        <authorList>
            <person name="Huq M.A."/>
        </authorList>
    </citation>
    <scope>NUCLEOTIDE SEQUENCE [LARGE SCALE GENOMIC DNA]</scope>
    <source>
        <strain evidence="3 4">MAH-3</strain>
    </source>
</reference>